<dbReference type="GO" id="GO:1990228">
    <property type="term" value="C:sulfurtransferase complex"/>
    <property type="evidence" value="ECO:0007669"/>
    <property type="project" value="TreeGrafter"/>
</dbReference>
<dbReference type="InterPro" id="IPR027396">
    <property type="entry name" value="DsrEFH-like"/>
</dbReference>
<dbReference type="Proteomes" id="UP000652567">
    <property type="component" value="Unassembled WGS sequence"/>
</dbReference>
<evidence type="ECO:0000313" key="1">
    <source>
        <dbReference type="EMBL" id="MBE8717736.1"/>
    </source>
</evidence>
<reference evidence="1" key="1">
    <citation type="submission" date="2018-07" db="EMBL/GenBank/DDBJ databases">
        <title>Genome assembly of strain Ka43.</title>
        <authorList>
            <person name="Kukolya J."/>
            <person name="Nagy I."/>
            <person name="Horvath B."/>
            <person name="Toth A."/>
        </authorList>
    </citation>
    <scope>NUCLEOTIDE SEQUENCE</scope>
    <source>
        <strain evidence="1">KB43</strain>
    </source>
</reference>
<dbReference type="NCBIfam" id="TIGR03011">
    <property type="entry name" value="sulf_tusB_dsrH"/>
    <property type="match status" value="1"/>
</dbReference>
<evidence type="ECO:0000313" key="2">
    <source>
        <dbReference type="Proteomes" id="UP000652567"/>
    </source>
</evidence>
<dbReference type="Pfam" id="PF04077">
    <property type="entry name" value="DsrH"/>
    <property type="match status" value="1"/>
</dbReference>
<dbReference type="EMBL" id="PRDL01000001">
    <property type="protein sequence ID" value="MBE8717736.1"/>
    <property type="molecule type" value="Genomic_DNA"/>
</dbReference>
<proteinExistence type="predicted"/>
<dbReference type="InterPro" id="IPR007215">
    <property type="entry name" value="Sulphur_relay_TusB/DsrH"/>
</dbReference>
<keyword evidence="2" id="KW-1185">Reference proteome</keyword>
<comment type="caution">
    <text evidence="1">The sequence shown here is derived from an EMBL/GenBank/DDBJ whole genome shotgun (WGS) entry which is preliminary data.</text>
</comment>
<organism evidence="1 2">
    <name type="scientific">Cellvibrio polysaccharolyticus</name>
    <dbReference type="NCBI Taxonomy" id="2082724"/>
    <lineage>
        <taxon>Bacteria</taxon>
        <taxon>Pseudomonadati</taxon>
        <taxon>Pseudomonadota</taxon>
        <taxon>Gammaproteobacteria</taxon>
        <taxon>Cellvibrionales</taxon>
        <taxon>Cellvibrionaceae</taxon>
        <taxon>Cellvibrio</taxon>
    </lineage>
</organism>
<dbReference type="GO" id="GO:0002143">
    <property type="term" value="P:tRNA wobble position uridine thiolation"/>
    <property type="evidence" value="ECO:0007669"/>
    <property type="project" value="InterPro"/>
</dbReference>
<dbReference type="Gene3D" id="3.40.1260.10">
    <property type="entry name" value="DsrEFH-like"/>
    <property type="match status" value="1"/>
</dbReference>
<gene>
    <name evidence="1" type="primary">dsrH</name>
    <name evidence="1" type="ORF">C4F51_11135</name>
</gene>
<dbReference type="PANTHER" id="PTHR37526">
    <property type="entry name" value="PROTEIN TUSB"/>
    <property type="match status" value="1"/>
</dbReference>
<dbReference type="PANTHER" id="PTHR37526:SF1">
    <property type="entry name" value="PROTEIN TUSB"/>
    <property type="match status" value="1"/>
</dbReference>
<accession>A0A928V2T3</accession>
<dbReference type="AlphaFoldDB" id="A0A928V2T3"/>
<dbReference type="SUPFAM" id="SSF75169">
    <property type="entry name" value="DsrEFH-like"/>
    <property type="match status" value="1"/>
</dbReference>
<dbReference type="RefSeq" id="WP_193909757.1">
    <property type="nucleotide sequence ID" value="NZ_PRDL01000001.1"/>
</dbReference>
<sequence>MTTLHTVNKSPFSHSELESCLEICRDGDAILLIENGVFAAKAGNVWHQRLAETITKGIPVYALKNDLIARGLPAEQCEPIQLVDYAGFVELTCHHERTQSWY</sequence>
<name>A0A928V2T3_9GAMM</name>
<protein>
    <submittedName>
        <fullName evidence="1">Sulfurtransferase complex subunit TusB</fullName>
    </submittedName>
</protein>